<dbReference type="HAMAP" id="MF_00427">
    <property type="entry name" value="NqrC"/>
    <property type="match status" value="1"/>
</dbReference>
<dbReference type="Pfam" id="PF04205">
    <property type="entry name" value="FMN_bind"/>
    <property type="match status" value="1"/>
</dbReference>
<dbReference type="GO" id="GO:0010181">
    <property type="term" value="F:FMN binding"/>
    <property type="evidence" value="ECO:0007669"/>
    <property type="project" value="UniProtKB-UniRule"/>
</dbReference>
<reference evidence="18 19" key="1">
    <citation type="submission" date="2016-10" db="EMBL/GenBank/DDBJ databases">
        <authorList>
            <person name="de Groot N.N."/>
        </authorList>
    </citation>
    <scope>NUCLEOTIDE SEQUENCE [LARGE SCALE GENOMIC DNA]</scope>
    <source>
        <strain evidence="18 19">DSM 8512</strain>
    </source>
</reference>
<keyword evidence="10 16" id="KW-0520">NAD</keyword>
<dbReference type="PANTHER" id="PTHR37838">
    <property type="entry name" value="NA(+)-TRANSLOCATING NADH-QUINONE REDUCTASE SUBUNIT C"/>
    <property type="match status" value="1"/>
</dbReference>
<keyword evidence="1 16" id="KW-0813">Transport</keyword>
<keyword evidence="3" id="KW-0997">Cell inner membrane</keyword>
<evidence type="ECO:0000256" key="1">
    <source>
        <dbReference type="ARBA" id="ARBA00022448"/>
    </source>
</evidence>
<dbReference type="PANTHER" id="PTHR37838:SF1">
    <property type="entry name" value="NA(+)-TRANSLOCATING NADH-QUINONE REDUCTASE SUBUNIT C"/>
    <property type="match status" value="1"/>
</dbReference>
<keyword evidence="6 16" id="KW-0288">FMN</keyword>
<keyword evidence="5 16" id="KW-0285">Flavoprotein</keyword>
<keyword evidence="11 16" id="KW-0915">Sodium</keyword>
<keyword evidence="7 16" id="KW-0812">Transmembrane</keyword>
<evidence type="ECO:0000256" key="13">
    <source>
        <dbReference type="ARBA" id="ARBA00023075"/>
    </source>
</evidence>
<keyword evidence="9 16" id="KW-1133">Transmembrane helix</keyword>
<comment type="subcellular location">
    <subcellularLocation>
        <location evidence="16">Cell membrane</location>
        <topology evidence="16">Single-pass membrane protein</topology>
    </subcellularLocation>
</comment>
<feature type="modified residue" description="FMN phosphoryl threonine" evidence="16">
    <location>
        <position position="235"/>
    </location>
</feature>
<comment type="subunit">
    <text evidence="16">Composed of six subunits; NqrA, NqrB, NqrC, NqrD, NqrE and NqrF.</text>
</comment>
<keyword evidence="4 16" id="KW-0597">Phosphoprotein</keyword>
<evidence type="ECO:0000256" key="16">
    <source>
        <dbReference type="HAMAP-Rule" id="MF_00427"/>
    </source>
</evidence>
<evidence type="ECO:0000256" key="15">
    <source>
        <dbReference type="ARBA" id="ARBA00023201"/>
    </source>
</evidence>
<keyword evidence="15 16" id="KW-0739">Sodium transport</keyword>
<dbReference type="GO" id="GO:0006814">
    <property type="term" value="P:sodium ion transport"/>
    <property type="evidence" value="ECO:0007669"/>
    <property type="project" value="UniProtKB-UniRule"/>
</dbReference>
<dbReference type="InterPro" id="IPR007329">
    <property type="entry name" value="FMN-bd"/>
</dbReference>
<gene>
    <name evidence="16" type="primary">nqrC</name>
    <name evidence="18" type="ORF">SAMN04489859_1004166</name>
</gene>
<evidence type="ECO:0000256" key="5">
    <source>
        <dbReference type="ARBA" id="ARBA00022630"/>
    </source>
</evidence>
<dbReference type="RefSeq" id="WP_090610750.1">
    <property type="nucleotide sequence ID" value="NZ_CP067124.1"/>
</dbReference>
<comment type="catalytic activity">
    <reaction evidence="16">
        <text>a ubiquinone + n Na(+)(in) + NADH + H(+) = a ubiquinol + n Na(+)(out) + NAD(+)</text>
        <dbReference type="Rhea" id="RHEA:47748"/>
        <dbReference type="Rhea" id="RHEA-COMP:9565"/>
        <dbReference type="Rhea" id="RHEA-COMP:9566"/>
        <dbReference type="ChEBI" id="CHEBI:15378"/>
        <dbReference type="ChEBI" id="CHEBI:16389"/>
        <dbReference type="ChEBI" id="CHEBI:17976"/>
        <dbReference type="ChEBI" id="CHEBI:29101"/>
        <dbReference type="ChEBI" id="CHEBI:57540"/>
        <dbReference type="ChEBI" id="CHEBI:57945"/>
        <dbReference type="EC" id="7.2.1.1"/>
    </reaction>
</comment>
<protein>
    <recommendedName>
        <fullName evidence="16">Na(+)-translocating NADH-quinone reductase subunit C</fullName>
        <shortName evidence="16">Na(+)-NQR subunit C</shortName>
        <shortName evidence="16">Na(+)-translocating NQR subunit C</shortName>
        <ecNumber evidence="16">7.2.1.1</ecNumber>
    </recommendedName>
    <alternativeName>
        <fullName evidence="16">NQR complex subunit C</fullName>
    </alternativeName>
    <alternativeName>
        <fullName evidence="16">NQR-1 subunit C</fullName>
    </alternativeName>
</protein>
<keyword evidence="19" id="KW-1185">Reference proteome</keyword>
<feature type="transmembrane region" description="Helical" evidence="16">
    <location>
        <begin position="25"/>
        <end position="46"/>
    </location>
</feature>
<evidence type="ECO:0000313" key="19">
    <source>
        <dbReference type="Proteomes" id="UP000199054"/>
    </source>
</evidence>
<comment type="similarity">
    <text evidence="16">Belongs to the NqrC family.</text>
</comment>
<evidence type="ECO:0000256" key="7">
    <source>
        <dbReference type="ARBA" id="ARBA00022692"/>
    </source>
</evidence>
<dbReference type="InterPro" id="IPR010204">
    <property type="entry name" value="NqrC"/>
</dbReference>
<evidence type="ECO:0000256" key="6">
    <source>
        <dbReference type="ARBA" id="ARBA00022643"/>
    </source>
</evidence>
<keyword evidence="12 16" id="KW-0406">Ion transport</keyword>
<comment type="caution">
    <text evidence="16">Lacks conserved residue(s) required for the propagation of feature annotation.</text>
</comment>
<evidence type="ECO:0000256" key="8">
    <source>
        <dbReference type="ARBA" id="ARBA00022967"/>
    </source>
</evidence>
<evidence type="ECO:0000256" key="2">
    <source>
        <dbReference type="ARBA" id="ARBA00022475"/>
    </source>
</evidence>
<evidence type="ECO:0000256" key="14">
    <source>
        <dbReference type="ARBA" id="ARBA00023136"/>
    </source>
</evidence>
<evidence type="ECO:0000256" key="10">
    <source>
        <dbReference type="ARBA" id="ARBA00023027"/>
    </source>
</evidence>
<dbReference type="GO" id="GO:0016655">
    <property type="term" value="F:oxidoreductase activity, acting on NAD(P)H, quinone or similar compound as acceptor"/>
    <property type="evidence" value="ECO:0007669"/>
    <property type="project" value="UniProtKB-UniRule"/>
</dbReference>
<dbReference type="EMBL" id="FODE01000004">
    <property type="protein sequence ID" value="SEN33579.1"/>
    <property type="molecule type" value="Genomic_DNA"/>
</dbReference>
<organism evidence="18 19">
    <name type="scientific">Paracoccus alcaliphilus</name>
    <dbReference type="NCBI Taxonomy" id="34002"/>
    <lineage>
        <taxon>Bacteria</taxon>
        <taxon>Pseudomonadati</taxon>
        <taxon>Pseudomonadota</taxon>
        <taxon>Alphaproteobacteria</taxon>
        <taxon>Rhodobacterales</taxon>
        <taxon>Paracoccaceae</taxon>
        <taxon>Paracoccus</taxon>
    </lineage>
</organism>
<dbReference type="SMART" id="SM00900">
    <property type="entry name" value="FMN_bind"/>
    <property type="match status" value="1"/>
</dbReference>
<evidence type="ECO:0000313" key="18">
    <source>
        <dbReference type="EMBL" id="SEN33579.1"/>
    </source>
</evidence>
<comment type="cofactor">
    <cofactor evidence="16">
        <name>FMN</name>
        <dbReference type="ChEBI" id="CHEBI:58210"/>
    </cofactor>
</comment>
<evidence type="ECO:0000256" key="4">
    <source>
        <dbReference type="ARBA" id="ARBA00022553"/>
    </source>
</evidence>
<evidence type="ECO:0000256" key="12">
    <source>
        <dbReference type="ARBA" id="ARBA00023065"/>
    </source>
</evidence>
<evidence type="ECO:0000256" key="3">
    <source>
        <dbReference type="ARBA" id="ARBA00022519"/>
    </source>
</evidence>
<keyword evidence="14 16" id="KW-0472">Membrane</keyword>
<evidence type="ECO:0000256" key="9">
    <source>
        <dbReference type="ARBA" id="ARBA00022989"/>
    </source>
</evidence>
<proteinExistence type="inferred from homology"/>
<dbReference type="OrthoDB" id="9786835at2"/>
<comment type="function">
    <text evidence="16">NQR complex catalyzes the reduction of ubiquinone-1 to ubiquinol by two successive reactions, coupled with the transport of Na(+) ions from the cytoplasm to the periplasm. NqrA to NqrE are probably involved in the second step, the conversion of ubisemiquinone to ubiquinol.</text>
</comment>
<dbReference type="STRING" id="34002.SAMN04489859_1004166"/>
<dbReference type="GO" id="GO:0005886">
    <property type="term" value="C:plasma membrane"/>
    <property type="evidence" value="ECO:0007669"/>
    <property type="project" value="UniProtKB-SubCell"/>
</dbReference>
<accession>A0A1H8FPH3</accession>
<dbReference type="EC" id="7.2.1.1" evidence="16"/>
<sequence length="266" mass="27793">MADLNPIAAWRRLLALPNESRTKTLAVAFLVSVICALMVSGATVYLRPIQSANRAAEEQARLEALVAGIPGMGDLLTGAGGELGTVVVDMNRGAAAREVTPDGLAAALEDRGNWTELTGGQDLAGLGSRPDLAQIYLLRDGQGDISLVILPVSGLGYNGPIDAIIALRGDMQTVAGFAITRQAETPGLGGRIEESAWLGQFPGTRLTDSGGTVRFAVARGASGSEYEVDGITGATRTSNAITQMIRFWLGPQGYGPLIDAIRRGEF</sequence>
<dbReference type="Proteomes" id="UP000199054">
    <property type="component" value="Unassembled WGS sequence"/>
</dbReference>
<evidence type="ECO:0000259" key="17">
    <source>
        <dbReference type="SMART" id="SM00900"/>
    </source>
</evidence>
<evidence type="ECO:0000256" key="11">
    <source>
        <dbReference type="ARBA" id="ARBA00023053"/>
    </source>
</evidence>
<feature type="domain" description="FMN-binding" evidence="17">
    <location>
        <begin position="156"/>
        <end position="252"/>
    </location>
</feature>
<keyword evidence="8 16" id="KW-1278">Translocase</keyword>
<dbReference type="AlphaFoldDB" id="A0A1H8FPH3"/>
<keyword evidence="13 16" id="KW-0830">Ubiquinone</keyword>
<keyword evidence="2 16" id="KW-1003">Cell membrane</keyword>
<name>A0A1H8FPH3_9RHOB</name>